<gene>
    <name evidence="1" type="ORF">HPB49_014827</name>
</gene>
<keyword evidence="2" id="KW-1185">Reference proteome</keyword>
<comment type="caution">
    <text evidence="1">The sequence shown here is derived from an EMBL/GenBank/DDBJ whole genome shotgun (WGS) entry which is preliminary data.</text>
</comment>
<dbReference type="Proteomes" id="UP000821865">
    <property type="component" value="Chromosome 8"/>
</dbReference>
<proteinExistence type="predicted"/>
<organism evidence="1 2">
    <name type="scientific">Dermacentor silvarum</name>
    <name type="common">Tick</name>
    <dbReference type="NCBI Taxonomy" id="543639"/>
    <lineage>
        <taxon>Eukaryota</taxon>
        <taxon>Metazoa</taxon>
        <taxon>Ecdysozoa</taxon>
        <taxon>Arthropoda</taxon>
        <taxon>Chelicerata</taxon>
        <taxon>Arachnida</taxon>
        <taxon>Acari</taxon>
        <taxon>Parasitiformes</taxon>
        <taxon>Ixodida</taxon>
        <taxon>Ixodoidea</taxon>
        <taxon>Ixodidae</taxon>
        <taxon>Rhipicephalinae</taxon>
        <taxon>Dermacentor</taxon>
    </lineage>
</organism>
<accession>A0ACB8CA15</accession>
<name>A0ACB8CA15_DERSI</name>
<protein>
    <submittedName>
        <fullName evidence="1">Uncharacterized protein</fullName>
    </submittedName>
</protein>
<evidence type="ECO:0000313" key="1">
    <source>
        <dbReference type="EMBL" id="KAH7937695.1"/>
    </source>
</evidence>
<reference evidence="1" key="1">
    <citation type="submission" date="2020-05" db="EMBL/GenBank/DDBJ databases">
        <title>Large-scale comparative analyses of tick genomes elucidate their genetic diversity and vector capacities.</title>
        <authorList>
            <person name="Jia N."/>
            <person name="Wang J."/>
            <person name="Shi W."/>
            <person name="Du L."/>
            <person name="Sun Y."/>
            <person name="Zhan W."/>
            <person name="Jiang J."/>
            <person name="Wang Q."/>
            <person name="Zhang B."/>
            <person name="Ji P."/>
            <person name="Sakyi L.B."/>
            <person name="Cui X."/>
            <person name="Yuan T."/>
            <person name="Jiang B."/>
            <person name="Yang W."/>
            <person name="Lam T.T.-Y."/>
            <person name="Chang Q."/>
            <person name="Ding S."/>
            <person name="Wang X."/>
            <person name="Zhu J."/>
            <person name="Ruan X."/>
            <person name="Zhao L."/>
            <person name="Wei J."/>
            <person name="Que T."/>
            <person name="Du C."/>
            <person name="Cheng J."/>
            <person name="Dai P."/>
            <person name="Han X."/>
            <person name="Huang E."/>
            <person name="Gao Y."/>
            <person name="Liu J."/>
            <person name="Shao H."/>
            <person name="Ye R."/>
            <person name="Li L."/>
            <person name="Wei W."/>
            <person name="Wang X."/>
            <person name="Wang C."/>
            <person name="Yang T."/>
            <person name="Huo Q."/>
            <person name="Li W."/>
            <person name="Guo W."/>
            <person name="Chen H."/>
            <person name="Zhou L."/>
            <person name="Ni X."/>
            <person name="Tian J."/>
            <person name="Zhou Y."/>
            <person name="Sheng Y."/>
            <person name="Liu T."/>
            <person name="Pan Y."/>
            <person name="Xia L."/>
            <person name="Li J."/>
            <person name="Zhao F."/>
            <person name="Cao W."/>
        </authorList>
    </citation>
    <scope>NUCLEOTIDE SEQUENCE</scope>
    <source>
        <strain evidence="1">Dsil-2018</strain>
    </source>
</reference>
<dbReference type="EMBL" id="CM023477">
    <property type="protein sequence ID" value="KAH7937695.1"/>
    <property type="molecule type" value="Genomic_DNA"/>
</dbReference>
<sequence length="554" mass="62800">MKQRILRHITSYTNEVERLAAELAIPVDLPEGRTVVQQEDEMRALVQRLREMRSSRKRELRRLRSEEADLCRRLQEPTFAFGNGGALPSQEELQELRERLQALEQQKAQRTCQFLALQREVVAQLHLIGAEPDTQFEREIVDSPETFILSLQNLEDAAAYLQRLKDLGNARREEIAALMEQLSNYWDRLGVPEEQQLGRPTGLTPEVTDTLKQELSRLKELKRQRLQEFVERTNDELLAWRQKCCVPQMPEEQDDPEDVSEEHLEKMEEELKMYKDLYAENRTIFAKVERREALWAKFLELEKKATDPSRLNNRGGQLLLETKERSRLQAELPRLEQEIRAYIKNYRGSKQEVFNRWGEKFLGHVAAQSQAYTLQKEQERLERESRRKAAGPPSRGCRKQACSGTPSCTTAAKRPRLAAGSSSSSSSNYSMVTSGRATPSGQKLLGQTPRRAGGGASGRNISIWQRSLKQSAQTKSAATRRQMQAETGPSSGQHCPTDALASGSSSMDSFAAFLAQASDKPITSTVIEETPKSTQPGPSQQLDCADVAQCEKKK</sequence>
<evidence type="ECO:0000313" key="2">
    <source>
        <dbReference type="Proteomes" id="UP000821865"/>
    </source>
</evidence>